<evidence type="ECO:0000259" key="6">
    <source>
        <dbReference type="PROSITE" id="PS50249"/>
    </source>
</evidence>
<dbReference type="InterPro" id="IPR053551">
    <property type="entry name" value="Metalloprotease_DSAMP"/>
</dbReference>
<keyword evidence="5" id="KW-0482">Metalloprotease</keyword>
<dbReference type="PROSITE" id="PS50249">
    <property type="entry name" value="MPN"/>
    <property type="match status" value="1"/>
</dbReference>
<dbReference type="InterPro" id="IPR051929">
    <property type="entry name" value="VirAsm_ModProt"/>
</dbReference>
<accession>A0A1I3BCK5</accession>
<keyword evidence="3" id="KW-0378">Hydrolase</keyword>
<evidence type="ECO:0000256" key="1">
    <source>
        <dbReference type="ARBA" id="ARBA00022670"/>
    </source>
</evidence>
<dbReference type="GO" id="GO:0006508">
    <property type="term" value="P:proteolysis"/>
    <property type="evidence" value="ECO:0007669"/>
    <property type="project" value="UniProtKB-KW"/>
</dbReference>
<evidence type="ECO:0000256" key="5">
    <source>
        <dbReference type="ARBA" id="ARBA00023049"/>
    </source>
</evidence>
<dbReference type="Gene3D" id="3.40.140.10">
    <property type="entry name" value="Cytidine Deaminase, domain 2"/>
    <property type="match status" value="1"/>
</dbReference>
<dbReference type="GO" id="GO:0008235">
    <property type="term" value="F:metalloexopeptidase activity"/>
    <property type="evidence" value="ECO:0007669"/>
    <property type="project" value="TreeGrafter"/>
</dbReference>
<gene>
    <name evidence="7" type="ORF">SAMN04488066_11180</name>
</gene>
<dbReference type="AlphaFoldDB" id="A0A1I3BCK5"/>
<keyword evidence="8" id="KW-1185">Reference proteome</keyword>
<reference evidence="7 8" key="1">
    <citation type="submission" date="2016-10" db="EMBL/GenBank/DDBJ databases">
        <authorList>
            <person name="Varghese N."/>
            <person name="Submissions S."/>
        </authorList>
    </citation>
    <scope>NUCLEOTIDE SEQUENCE [LARGE SCALE GENOMIC DNA]</scope>
    <source>
        <strain evidence="7 8">CGMCC 1.6377</strain>
    </source>
</reference>
<dbReference type="NCBIfam" id="NF041370">
    <property type="entry name" value="desamp_Halo"/>
    <property type="match status" value="1"/>
</dbReference>
<organism evidence="7 8">
    <name type="scientific">Halorubrum aquaticum</name>
    <dbReference type="NCBI Taxonomy" id="387340"/>
    <lineage>
        <taxon>Archaea</taxon>
        <taxon>Methanobacteriati</taxon>
        <taxon>Methanobacteriota</taxon>
        <taxon>Stenosarchaea group</taxon>
        <taxon>Halobacteria</taxon>
        <taxon>Halobacteriales</taxon>
        <taxon>Haloferacaceae</taxon>
        <taxon>Halorubrum</taxon>
    </lineage>
</organism>
<dbReference type="GO" id="GO:0008270">
    <property type="term" value="F:zinc ion binding"/>
    <property type="evidence" value="ECO:0007669"/>
    <property type="project" value="TreeGrafter"/>
</dbReference>
<evidence type="ECO:0000256" key="4">
    <source>
        <dbReference type="ARBA" id="ARBA00022833"/>
    </source>
</evidence>
<dbReference type="SUPFAM" id="SSF102712">
    <property type="entry name" value="JAB1/MPN domain"/>
    <property type="match status" value="1"/>
</dbReference>
<dbReference type="Proteomes" id="UP000323537">
    <property type="component" value="Unassembled WGS sequence"/>
</dbReference>
<dbReference type="InterPro" id="IPR028090">
    <property type="entry name" value="JAB_dom_prok"/>
</dbReference>
<dbReference type="SMART" id="SM00232">
    <property type="entry name" value="JAB_MPN"/>
    <property type="match status" value="1"/>
</dbReference>
<dbReference type="PANTHER" id="PTHR34858">
    <property type="entry name" value="CYSO-CYSTEINE PEPTIDASE"/>
    <property type="match status" value="1"/>
</dbReference>
<dbReference type="CDD" id="cd08070">
    <property type="entry name" value="MPN_like"/>
    <property type="match status" value="1"/>
</dbReference>
<evidence type="ECO:0000313" key="7">
    <source>
        <dbReference type="EMBL" id="SFH60037.1"/>
    </source>
</evidence>
<dbReference type="PANTHER" id="PTHR34858:SF1">
    <property type="entry name" value="CYSO-CYSTEINE PEPTIDASE"/>
    <property type="match status" value="1"/>
</dbReference>
<protein>
    <submittedName>
        <fullName evidence="7">Proteasome lid subunit RPN8/RPN11, contains Jab1/MPN metalloenzyme (JAMM) motif</fullName>
    </submittedName>
</protein>
<keyword evidence="4" id="KW-0862">Zinc</keyword>
<dbReference type="InterPro" id="IPR037518">
    <property type="entry name" value="MPN"/>
</dbReference>
<evidence type="ECO:0000313" key="8">
    <source>
        <dbReference type="Proteomes" id="UP000323537"/>
    </source>
</evidence>
<dbReference type="InterPro" id="IPR000555">
    <property type="entry name" value="JAMM/MPN+_dom"/>
</dbReference>
<proteinExistence type="predicted"/>
<keyword evidence="7" id="KW-0647">Proteasome</keyword>
<evidence type="ECO:0000256" key="2">
    <source>
        <dbReference type="ARBA" id="ARBA00022723"/>
    </source>
</evidence>
<sequence>MYRSRVFSTVLEFTRAAYDAVVDHARRGEPREVCGVLAGMRGAPDSEDADRAESLVTEALPTENVAERPETRYRIDPEELFAVVESIEGDGLEVVGFYHSHPAGPPRPSETDVARATWTDHSYAICALDGHPFVGSWRWRGTDEGFDREVVAVRSERSDA</sequence>
<dbReference type="Pfam" id="PF14464">
    <property type="entry name" value="Prok-JAB"/>
    <property type="match status" value="1"/>
</dbReference>
<name>A0A1I3BCK5_9EURY</name>
<keyword evidence="1" id="KW-0645">Protease</keyword>
<feature type="domain" description="MPN" evidence="6">
    <location>
        <begin position="10"/>
        <end position="143"/>
    </location>
</feature>
<dbReference type="EMBL" id="FOPZ01000011">
    <property type="protein sequence ID" value="SFH60037.1"/>
    <property type="molecule type" value="Genomic_DNA"/>
</dbReference>
<dbReference type="GO" id="GO:0000502">
    <property type="term" value="C:proteasome complex"/>
    <property type="evidence" value="ECO:0007669"/>
    <property type="project" value="UniProtKB-KW"/>
</dbReference>
<evidence type="ECO:0000256" key="3">
    <source>
        <dbReference type="ARBA" id="ARBA00022801"/>
    </source>
</evidence>
<keyword evidence="2" id="KW-0479">Metal-binding</keyword>